<dbReference type="EMBL" id="JAMPKM010000007">
    <property type="protein sequence ID" value="MEP0817996.1"/>
    <property type="molecule type" value="Genomic_DNA"/>
</dbReference>
<evidence type="ECO:0000313" key="4">
    <source>
        <dbReference type="Proteomes" id="UP001464891"/>
    </source>
</evidence>
<keyword evidence="1" id="KW-0175">Coiled coil</keyword>
<keyword evidence="2" id="KW-0812">Transmembrane</keyword>
<gene>
    <name evidence="3" type="ORF">NC998_12920</name>
</gene>
<sequence length="261" mass="28384">MYSLDVNFLNDRPEYRPDVGGGPSRPKAAPGSLVPLFLGVATGVFLPAVVLVLWLVLQNKNAELQTRIDQLNVQLGELQRADEKVAAINAQAGQIKAETDALATVFNQIKPWSAMLQDIRDRVPAGVQVSNIQQTDAPAATPQSPNPAPKVEISGAARSFNDVNDFLLTLQKSPFLKASETQLVGADLRDNPTQIEVRQDRTPQSSTPDVQVKLPQVVVYKIQTSLSDVPASELLRELDRKGAVGLVTRIRTLQQKGVIQP</sequence>
<feature type="coiled-coil region" evidence="1">
    <location>
        <begin position="61"/>
        <end position="98"/>
    </location>
</feature>
<accession>A0ABV0J887</accession>
<dbReference type="Pfam" id="PF05137">
    <property type="entry name" value="PilN"/>
    <property type="match status" value="1"/>
</dbReference>
<evidence type="ECO:0000256" key="2">
    <source>
        <dbReference type="SAM" id="Phobius"/>
    </source>
</evidence>
<name>A0ABV0J887_9CYAN</name>
<dbReference type="InterPro" id="IPR007813">
    <property type="entry name" value="PilN"/>
</dbReference>
<protein>
    <submittedName>
        <fullName evidence="3">PilN domain-containing protein</fullName>
    </submittedName>
</protein>
<evidence type="ECO:0000256" key="1">
    <source>
        <dbReference type="SAM" id="Coils"/>
    </source>
</evidence>
<dbReference type="PANTHER" id="PTHR40278">
    <property type="entry name" value="DNA UTILIZATION PROTEIN HOFN"/>
    <property type="match status" value="1"/>
</dbReference>
<comment type="caution">
    <text evidence="3">The sequence shown here is derived from an EMBL/GenBank/DDBJ whole genome shotgun (WGS) entry which is preliminary data.</text>
</comment>
<dbReference type="InterPro" id="IPR052534">
    <property type="entry name" value="Extracell_DNA_Util/SecSys_Comp"/>
</dbReference>
<dbReference type="Proteomes" id="UP001464891">
    <property type="component" value="Unassembled WGS sequence"/>
</dbReference>
<keyword evidence="2" id="KW-0472">Membrane</keyword>
<dbReference type="PANTHER" id="PTHR40278:SF1">
    <property type="entry name" value="DNA UTILIZATION PROTEIN HOFN"/>
    <property type="match status" value="1"/>
</dbReference>
<reference evidence="3 4" key="1">
    <citation type="submission" date="2022-04" db="EMBL/GenBank/DDBJ databases">
        <title>Positive selection, recombination, and allopatry shape intraspecific diversity of widespread and dominant cyanobacteria.</title>
        <authorList>
            <person name="Wei J."/>
            <person name="Shu W."/>
            <person name="Hu C."/>
        </authorList>
    </citation>
    <scope>NUCLEOTIDE SEQUENCE [LARGE SCALE GENOMIC DNA]</scope>
    <source>
        <strain evidence="3 4">GB2-A4</strain>
    </source>
</reference>
<feature type="transmembrane region" description="Helical" evidence="2">
    <location>
        <begin position="33"/>
        <end position="57"/>
    </location>
</feature>
<evidence type="ECO:0000313" key="3">
    <source>
        <dbReference type="EMBL" id="MEP0817996.1"/>
    </source>
</evidence>
<keyword evidence="4" id="KW-1185">Reference proteome</keyword>
<proteinExistence type="predicted"/>
<dbReference type="RefSeq" id="WP_190432382.1">
    <property type="nucleotide sequence ID" value="NZ_JAMPKM010000007.1"/>
</dbReference>
<keyword evidence="2" id="KW-1133">Transmembrane helix</keyword>
<organism evidence="3 4">
    <name type="scientific">Trichocoleus desertorum GB2-A4</name>
    <dbReference type="NCBI Taxonomy" id="2933944"/>
    <lineage>
        <taxon>Bacteria</taxon>
        <taxon>Bacillati</taxon>
        <taxon>Cyanobacteriota</taxon>
        <taxon>Cyanophyceae</taxon>
        <taxon>Leptolyngbyales</taxon>
        <taxon>Trichocoleusaceae</taxon>
        <taxon>Trichocoleus</taxon>
    </lineage>
</organism>